<dbReference type="Proteomes" id="UP001556118">
    <property type="component" value="Unassembled WGS sequence"/>
</dbReference>
<dbReference type="Pfam" id="PF00440">
    <property type="entry name" value="TetR_N"/>
    <property type="match status" value="1"/>
</dbReference>
<reference evidence="5 6" key="1">
    <citation type="submission" date="2024-06" db="EMBL/GenBank/DDBJ databases">
        <title>Novosphingobium rhizovicinus M1R2S20.</title>
        <authorList>
            <person name="Sun J.-Q."/>
        </authorList>
    </citation>
    <scope>NUCLEOTIDE SEQUENCE [LARGE SCALE GENOMIC DNA]</scope>
    <source>
        <strain evidence="5 6">M1R2S20</strain>
    </source>
</reference>
<evidence type="ECO:0000256" key="3">
    <source>
        <dbReference type="SAM" id="MobiDB-lite"/>
    </source>
</evidence>
<dbReference type="InterPro" id="IPR050109">
    <property type="entry name" value="HTH-type_TetR-like_transc_reg"/>
</dbReference>
<comment type="caution">
    <text evidence="5">The sequence shown here is derived from an EMBL/GenBank/DDBJ whole genome shotgun (WGS) entry which is preliminary data.</text>
</comment>
<keyword evidence="1 2" id="KW-0238">DNA-binding</keyword>
<dbReference type="SUPFAM" id="SSF46689">
    <property type="entry name" value="Homeodomain-like"/>
    <property type="match status" value="1"/>
</dbReference>
<proteinExistence type="predicted"/>
<dbReference type="PROSITE" id="PS50977">
    <property type="entry name" value="HTH_TETR_2"/>
    <property type="match status" value="1"/>
</dbReference>
<dbReference type="RefSeq" id="WP_367773741.1">
    <property type="nucleotide sequence ID" value="NZ_JBFNXR010000047.1"/>
</dbReference>
<dbReference type="Pfam" id="PF14246">
    <property type="entry name" value="TetR_C_7"/>
    <property type="match status" value="1"/>
</dbReference>
<evidence type="ECO:0000313" key="6">
    <source>
        <dbReference type="Proteomes" id="UP001556118"/>
    </source>
</evidence>
<organism evidence="5 6">
    <name type="scientific">Novosphingobium rhizovicinum</name>
    <dbReference type="NCBI Taxonomy" id="3228928"/>
    <lineage>
        <taxon>Bacteria</taxon>
        <taxon>Pseudomonadati</taxon>
        <taxon>Pseudomonadota</taxon>
        <taxon>Alphaproteobacteria</taxon>
        <taxon>Sphingomonadales</taxon>
        <taxon>Sphingomonadaceae</taxon>
        <taxon>Novosphingobium</taxon>
    </lineage>
</organism>
<evidence type="ECO:0000313" key="5">
    <source>
        <dbReference type="EMBL" id="MEW9855787.1"/>
    </source>
</evidence>
<name>A0ABV3RCW5_9SPHN</name>
<feature type="compositionally biased region" description="Low complexity" evidence="3">
    <location>
        <begin position="1"/>
        <end position="11"/>
    </location>
</feature>
<keyword evidence="6" id="KW-1185">Reference proteome</keyword>
<sequence length="219" mass="24116">MTRRGPSAGARRPSRARGRPTAGAAAQIDRDILEVARELFFVHGYARTSMAMIIEAAGVSKTTLYARYATKAELFRATVLLTIERIANGTLSTAESRTQDLVRGLEIFGCDALKISLSPLWSSYERLLFTEGPGFPELVDAVAERSDVGIQTVSRFIEACAARDGIPCRDPEGVAMVFIMALRGYYTAAMLRVRIPDSEECSAFVRRLVKTLVAGRYNW</sequence>
<feature type="region of interest" description="Disordered" evidence="3">
    <location>
        <begin position="1"/>
        <end position="23"/>
    </location>
</feature>
<dbReference type="InterPro" id="IPR009057">
    <property type="entry name" value="Homeodomain-like_sf"/>
</dbReference>
<dbReference type="SUPFAM" id="SSF48498">
    <property type="entry name" value="Tetracyclin repressor-like, C-terminal domain"/>
    <property type="match status" value="1"/>
</dbReference>
<protein>
    <submittedName>
        <fullName evidence="5">TetR/AcrR family transcriptional regulator</fullName>
    </submittedName>
</protein>
<dbReference type="PANTHER" id="PTHR30055">
    <property type="entry name" value="HTH-TYPE TRANSCRIPTIONAL REGULATOR RUTR"/>
    <property type="match status" value="1"/>
</dbReference>
<dbReference type="InterPro" id="IPR036271">
    <property type="entry name" value="Tet_transcr_reg_TetR-rel_C_sf"/>
</dbReference>
<feature type="domain" description="HTH tetR-type" evidence="4">
    <location>
        <begin position="26"/>
        <end position="86"/>
    </location>
</feature>
<feature type="DNA-binding region" description="H-T-H motif" evidence="2">
    <location>
        <begin position="49"/>
        <end position="68"/>
    </location>
</feature>
<gene>
    <name evidence="5" type="ORF">ABUH87_11595</name>
</gene>
<dbReference type="InterPro" id="IPR001647">
    <property type="entry name" value="HTH_TetR"/>
</dbReference>
<evidence type="ECO:0000256" key="2">
    <source>
        <dbReference type="PROSITE-ProRule" id="PRU00335"/>
    </source>
</evidence>
<dbReference type="InterPro" id="IPR039536">
    <property type="entry name" value="TetR_C_Proteobacteria"/>
</dbReference>
<dbReference type="Gene3D" id="1.10.357.10">
    <property type="entry name" value="Tetracycline Repressor, domain 2"/>
    <property type="match status" value="1"/>
</dbReference>
<accession>A0ABV3RCW5</accession>
<dbReference type="EMBL" id="JBFNXR010000047">
    <property type="protein sequence ID" value="MEW9855787.1"/>
    <property type="molecule type" value="Genomic_DNA"/>
</dbReference>
<dbReference type="PANTHER" id="PTHR30055:SF146">
    <property type="entry name" value="HTH-TYPE TRANSCRIPTIONAL DUAL REGULATOR CECR"/>
    <property type="match status" value="1"/>
</dbReference>
<dbReference type="PRINTS" id="PR00455">
    <property type="entry name" value="HTHTETR"/>
</dbReference>
<evidence type="ECO:0000259" key="4">
    <source>
        <dbReference type="PROSITE" id="PS50977"/>
    </source>
</evidence>
<evidence type="ECO:0000256" key="1">
    <source>
        <dbReference type="ARBA" id="ARBA00023125"/>
    </source>
</evidence>